<sequence>MLRLLLWTTLLAAGVTSYYTGLPTRTRLVRTKEGPVRGYLERSASGKAFFAFRGIPYARPPVGELRFQPPQRHPGWKRPLDAKEHGSVCPQIDTFSETPLIGNEDCLFVNVYTRQVRTRMQSVSSQPVMIFVHGGMYIRGSGNDRYYGPKYLMDEDIVLVTFNYRLGVFGFLTTYDAAAPGNYGLRDQVLLLQWVQDNIASFGGDPKAVTIFGESAGGVSVSLLVLSPLTKGLFHHAISQSGSALANFGASGRKMGFTDELAEKLGCPVANITEMVGCLTQVPSSQFLASASPFEHLYQPRVDVEVEHPFLPEDPRLLLERGDFNLVPWMQGVTEEEGWPFVPIFAVVESIFLGVMEGDTFSWGLMSDLTTRTASSILECDADPTAEATKVRDFYTDLVIADLNPFLLVARVISDRFFNAALLAESSLASRHTAVYQYMFEYKGPGRLFFSNISTLEVSNTDAGHGDELMYLFSQTELPLEKPGTPNHNMIRNMVSLWTSFARTGKPTSESPAAPDWPIFTEQSQRHMRLDSNLTVGEKLFEDRVEFWRTIAVNEPWRRPTGPDCERLDIRFSFAPLGEPVDDTLAFYNAMHQMFK</sequence>
<dbReference type="Pfam" id="PF00135">
    <property type="entry name" value="COesterase"/>
    <property type="match status" value="1"/>
</dbReference>
<dbReference type="PROSITE" id="PS00941">
    <property type="entry name" value="CARBOXYLESTERASE_B_2"/>
    <property type="match status" value="1"/>
</dbReference>
<evidence type="ECO:0000259" key="6">
    <source>
        <dbReference type="Pfam" id="PF00135"/>
    </source>
</evidence>
<dbReference type="GO" id="GO:0052689">
    <property type="term" value="F:carboxylic ester hydrolase activity"/>
    <property type="evidence" value="ECO:0007669"/>
    <property type="project" value="UniProtKB-KW"/>
</dbReference>
<evidence type="ECO:0000256" key="5">
    <source>
        <dbReference type="RuleBase" id="RU361235"/>
    </source>
</evidence>
<keyword evidence="5" id="KW-0732">Signal</keyword>
<evidence type="ECO:0000256" key="3">
    <source>
        <dbReference type="ARBA" id="ARBA00022801"/>
    </source>
</evidence>
<feature type="chain" id="PRO_5025715066" description="Carboxylic ester hydrolase" evidence="5">
    <location>
        <begin position="18"/>
        <end position="596"/>
    </location>
</feature>
<dbReference type="EC" id="3.1.1.-" evidence="5"/>
<dbReference type="PANTHER" id="PTHR11559">
    <property type="entry name" value="CARBOXYLESTERASE"/>
    <property type="match status" value="1"/>
</dbReference>
<evidence type="ECO:0000313" key="8">
    <source>
        <dbReference type="Proteomes" id="UP000440578"/>
    </source>
</evidence>
<dbReference type="InterPro" id="IPR002018">
    <property type="entry name" value="CarbesteraseB"/>
</dbReference>
<evidence type="ECO:0000256" key="4">
    <source>
        <dbReference type="ARBA" id="ARBA00023180"/>
    </source>
</evidence>
<dbReference type="SUPFAM" id="SSF53474">
    <property type="entry name" value="alpha/beta-Hydrolases"/>
    <property type="match status" value="1"/>
</dbReference>
<dbReference type="Gene3D" id="3.40.50.1820">
    <property type="entry name" value="alpha/beta hydrolase"/>
    <property type="match status" value="1"/>
</dbReference>
<keyword evidence="4" id="KW-0325">Glycoprotein</keyword>
<name>A0A6A4VCR0_AMPAM</name>
<comment type="caution">
    <text evidence="7">The sequence shown here is derived from an EMBL/GenBank/DDBJ whole genome shotgun (WGS) entry which is preliminary data.</text>
</comment>
<proteinExistence type="inferred from homology"/>
<dbReference type="EMBL" id="VIIS01002193">
    <property type="protein sequence ID" value="KAF0287401.1"/>
    <property type="molecule type" value="Genomic_DNA"/>
</dbReference>
<dbReference type="Proteomes" id="UP000440578">
    <property type="component" value="Unassembled WGS sequence"/>
</dbReference>
<dbReference type="AlphaFoldDB" id="A0A6A4VCR0"/>
<comment type="similarity">
    <text evidence="1 5">Belongs to the type-B carboxylesterase/lipase family.</text>
</comment>
<accession>A0A6A4VCR0</accession>
<dbReference type="InterPro" id="IPR050309">
    <property type="entry name" value="Type-B_Carboxylest/Lipase"/>
</dbReference>
<keyword evidence="8" id="KW-1185">Reference proteome</keyword>
<evidence type="ECO:0000256" key="1">
    <source>
        <dbReference type="ARBA" id="ARBA00005964"/>
    </source>
</evidence>
<evidence type="ECO:0000313" key="7">
    <source>
        <dbReference type="EMBL" id="KAF0287401.1"/>
    </source>
</evidence>
<protein>
    <recommendedName>
        <fullName evidence="5">Carboxylic ester hydrolase</fullName>
        <ecNumber evidence="5">3.1.1.-</ecNumber>
    </recommendedName>
</protein>
<dbReference type="PROSITE" id="PS00122">
    <property type="entry name" value="CARBOXYLESTERASE_B_1"/>
    <property type="match status" value="1"/>
</dbReference>
<dbReference type="InterPro" id="IPR019826">
    <property type="entry name" value="Carboxylesterase_B_AS"/>
</dbReference>
<gene>
    <name evidence="7" type="primary">EST1_1</name>
    <name evidence="7" type="ORF">FJT64_014154</name>
</gene>
<feature type="domain" description="Carboxylesterase type B" evidence="6">
    <location>
        <begin position="27"/>
        <end position="548"/>
    </location>
</feature>
<reference evidence="7 8" key="1">
    <citation type="submission" date="2019-07" db="EMBL/GenBank/DDBJ databases">
        <title>Draft genome assembly of a fouling barnacle, Amphibalanus amphitrite (Darwin, 1854): The first reference genome for Thecostraca.</title>
        <authorList>
            <person name="Kim W."/>
        </authorList>
    </citation>
    <scope>NUCLEOTIDE SEQUENCE [LARGE SCALE GENOMIC DNA]</scope>
    <source>
        <strain evidence="7">SNU_AA5</strain>
        <tissue evidence="7">Soma without cirri and trophi</tissue>
    </source>
</reference>
<dbReference type="InterPro" id="IPR029058">
    <property type="entry name" value="AB_hydrolase_fold"/>
</dbReference>
<feature type="signal peptide" evidence="5">
    <location>
        <begin position="1"/>
        <end position="17"/>
    </location>
</feature>
<dbReference type="InterPro" id="IPR019819">
    <property type="entry name" value="Carboxylesterase_B_CS"/>
</dbReference>
<keyword evidence="2" id="KW-0719">Serine esterase</keyword>
<evidence type="ECO:0000256" key="2">
    <source>
        <dbReference type="ARBA" id="ARBA00022487"/>
    </source>
</evidence>
<dbReference type="OrthoDB" id="6339121at2759"/>
<organism evidence="7 8">
    <name type="scientific">Amphibalanus amphitrite</name>
    <name type="common">Striped barnacle</name>
    <name type="synonym">Balanus amphitrite</name>
    <dbReference type="NCBI Taxonomy" id="1232801"/>
    <lineage>
        <taxon>Eukaryota</taxon>
        <taxon>Metazoa</taxon>
        <taxon>Ecdysozoa</taxon>
        <taxon>Arthropoda</taxon>
        <taxon>Crustacea</taxon>
        <taxon>Multicrustacea</taxon>
        <taxon>Cirripedia</taxon>
        <taxon>Thoracica</taxon>
        <taxon>Thoracicalcarea</taxon>
        <taxon>Balanomorpha</taxon>
        <taxon>Balanoidea</taxon>
        <taxon>Balanidae</taxon>
        <taxon>Amphibalaninae</taxon>
        <taxon>Amphibalanus</taxon>
    </lineage>
</organism>
<keyword evidence="3 5" id="KW-0378">Hydrolase</keyword>